<comment type="caution">
    <text evidence="1">The sequence shown here is derived from an EMBL/GenBank/DDBJ whole genome shotgun (WGS) entry which is preliminary data.</text>
</comment>
<dbReference type="InterPro" id="IPR011204">
    <property type="entry name" value="Virulence_RhuM-like"/>
</dbReference>
<organism evidence="1 2">
    <name type="scientific">Spiribacter vilamensis</name>
    <dbReference type="NCBI Taxonomy" id="531306"/>
    <lineage>
        <taxon>Bacteria</taxon>
        <taxon>Pseudomonadati</taxon>
        <taxon>Pseudomonadota</taxon>
        <taxon>Gammaproteobacteria</taxon>
        <taxon>Chromatiales</taxon>
        <taxon>Ectothiorhodospiraceae</taxon>
        <taxon>Spiribacter</taxon>
    </lineage>
</organism>
<name>A0A4Q8D079_9GAMM</name>
<dbReference type="RefSeq" id="WP_130503009.1">
    <property type="nucleotide sequence ID" value="NZ_SHLI01000001.1"/>
</dbReference>
<gene>
    <name evidence="1" type="ORF">EV698_0982</name>
</gene>
<reference evidence="1 2" key="1">
    <citation type="submission" date="2019-02" db="EMBL/GenBank/DDBJ databases">
        <title>Genomic Encyclopedia of Type Strains, Phase IV (KMG-IV): sequencing the most valuable type-strain genomes for metagenomic binning, comparative biology and taxonomic classification.</title>
        <authorList>
            <person name="Goeker M."/>
        </authorList>
    </citation>
    <scope>NUCLEOTIDE SEQUENCE [LARGE SCALE GENOMIC DNA]</scope>
    <source>
        <strain evidence="1 2">DSM 21056</strain>
    </source>
</reference>
<dbReference type="EMBL" id="SHLI01000001">
    <property type="protein sequence ID" value="RZU98721.1"/>
    <property type="molecule type" value="Genomic_DNA"/>
</dbReference>
<evidence type="ECO:0000313" key="2">
    <source>
        <dbReference type="Proteomes" id="UP000292298"/>
    </source>
</evidence>
<dbReference type="PANTHER" id="PTHR35810">
    <property type="entry name" value="CYTOPLASMIC PROTEIN-RELATED"/>
    <property type="match status" value="1"/>
</dbReference>
<dbReference type="PANTHER" id="PTHR35810:SF1">
    <property type="entry name" value="CYTOPLASMIC PROTEIN"/>
    <property type="match status" value="1"/>
</dbReference>
<accession>A0A4Q8D079</accession>
<keyword evidence="2" id="KW-1185">Reference proteome</keyword>
<dbReference type="Pfam" id="PF13310">
    <property type="entry name" value="Virulence_RhuM"/>
    <property type="match status" value="1"/>
</dbReference>
<dbReference type="Proteomes" id="UP000292298">
    <property type="component" value="Unassembled WGS sequence"/>
</dbReference>
<sequence>MSEEGSERPDDDVASSRGEFFVYQSEDGSTRVECRFEDDTIWLSQALIAELYQTSKQNISLHLRNLLEEGELDRSAVIKDYLTTGPDGKRYRVKHYSLDAILAVGYRVRSQRGTQFRRWATDRLREYLIKGFAMDDERLKNPPGPGVPDYFDELLERIRDIRASERRMYLRVREIFALAADYEPSAKETQRFFQHVQNKLHYAATGQTAPELIHRRADHASPNMGLTSWKGGEVRSADVTVAKNYLNADEINELNRIVTMWLDFAEDQARRRRQVFINDWQEKLDQFLEFNDRDVLSGHGSVRKSVADQKARDEYAQFDERRRSLKEAKGEEDTMRALEDLARKGAQLSGGDAEESQK</sequence>
<evidence type="ECO:0008006" key="3">
    <source>
        <dbReference type="Google" id="ProtNLM"/>
    </source>
</evidence>
<evidence type="ECO:0000313" key="1">
    <source>
        <dbReference type="EMBL" id="RZU98721.1"/>
    </source>
</evidence>
<dbReference type="OrthoDB" id="9802752at2"/>
<protein>
    <recommendedName>
        <fullName evidence="3">Virulence RhuM family protein</fullName>
    </recommendedName>
</protein>
<proteinExistence type="predicted"/>
<dbReference type="AlphaFoldDB" id="A0A4Q8D079"/>
<dbReference type="PIRSF" id="PIRSF015268">
    <property type="entry name" value="Virulence_RhuM"/>
    <property type="match status" value="1"/>
</dbReference>